<evidence type="ECO:0000313" key="12">
    <source>
        <dbReference type="EMBL" id="KAF2858424.1"/>
    </source>
</evidence>
<comment type="similarity">
    <text evidence="2">Belongs to the USE1 family.</text>
</comment>
<evidence type="ECO:0000256" key="6">
    <source>
        <dbReference type="ARBA" id="ARBA00022892"/>
    </source>
</evidence>
<evidence type="ECO:0000313" key="13">
    <source>
        <dbReference type="Proteomes" id="UP000799421"/>
    </source>
</evidence>
<dbReference type="AlphaFoldDB" id="A0A6A7BT82"/>
<dbReference type="GO" id="GO:0015031">
    <property type="term" value="P:protein transport"/>
    <property type="evidence" value="ECO:0007669"/>
    <property type="project" value="UniProtKB-KW"/>
</dbReference>
<dbReference type="GO" id="GO:0005484">
    <property type="term" value="F:SNAP receptor activity"/>
    <property type="evidence" value="ECO:0007669"/>
    <property type="project" value="TreeGrafter"/>
</dbReference>
<proteinExistence type="inferred from homology"/>
<evidence type="ECO:0008006" key="14">
    <source>
        <dbReference type="Google" id="ProtNLM"/>
    </source>
</evidence>
<keyword evidence="9 11" id="KW-0472">Membrane</keyword>
<evidence type="ECO:0000256" key="10">
    <source>
        <dbReference type="SAM" id="MobiDB-lite"/>
    </source>
</evidence>
<evidence type="ECO:0000256" key="1">
    <source>
        <dbReference type="ARBA" id="ARBA00004163"/>
    </source>
</evidence>
<reference evidence="12" key="1">
    <citation type="journal article" date="2020" name="Stud. Mycol.">
        <title>101 Dothideomycetes genomes: a test case for predicting lifestyles and emergence of pathogens.</title>
        <authorList>
            <person name="Haridas S."/>
            <person name="Albert R."/>
            <person name="Binder M."/>
            <person name="Bloem J."/>
            <person name="Labutti K."/>
            <person name="Salamov A."/>
            <person name="Andreopoulos B."/>
            <person name="Baker S."/>
            <person name="Barry K."/>
            <person name="Bills G."/>
            <person name="Bluhm B."/>
            <person name="Cannon C."/>
            <person name="Castanera R."/>
            <person name="Culley D."/>
            <person name="Daum C."/>
            <person name="Ezra D."/>
            <person name="Gonzalez J."/>
            <person name="Henrissat B."/>
            <person name="Kuo A."/>
            <person name="Liang C."/>
            <person name="Lipzen A."/>
            <person name="Lutzoni F."/>
            <person name="Magnuson J."/>
            <person name="Mondo S."/>
            <person name="Nolan M."/>
            <person name="Ohm R."/>
            <person name="Pangilinan J."/>
            <person name="Park H.-J."/>
            <person name="Ramirez L."/>
            <person name="Alfaro M."/>
            <person name="Sun H."/>
            <person name="Tritt A."/>
            <person name="Yoshinaga Y."/>
            <person name="Zwiers L.-H."/>
            <person name="Turgeon B."/>
            <person name="Goodwin S."/>
            <person name="Spatafora J."/>
            <person name="Crous P."/>
            <person name="Grigoriev I."/>
        </authorList>
    </citation>
    <scope>NUCLEOTIDE SEQUENCE</scope>
    <source>
        <strain evidence="12">CBS 480.64</strain>
    </source>
</reference>
<keyword evidence="3" id="KW-0813">Transport</keyword>
<evidence type="ECO:0000256" key="11">
    <source>
        <dbReference type="SAM" id="Phobius"/>
    </source>
</evidence>
<evidence type="ECO:0000256" key="4">
    <source>
        <dbReference type="ARBA" id="ARBA00022692"/>
    </source>
</evidence>
<feature type="region of interest" description="Disordered" evidence="10">
    <location>
        <begin position="71"/>
        <end position="112"/>
    </location>
</feature>
<dbReference type="InterPro" id="IPR019150">
    <property type="entry name" value="Vesicle_transport_protein_Use1"/>
</dbReference>
<evidence type="ECO:0000256" key="9">
    <source>
        <dbReference type="ARBA" id="ARBA00023136"/>
    </source>
</evidence>
<dbReference type="OrthoDB" id="3231855at2759"/>
<protein>
    <recommendedName>
        <fullName evidence="14">Synaptobrevin</fullName>
    </recommendedName>
</protein>
<gene>
    <name evidence="12" type="ORF">K470DRAFT_251348</name>
</gene>
<dbReference type="Pfam" id="PF09753">
    <property type="entry name" value="Use1"/>
    <property type="match status" value="1"/>
</dbReference>
<evidence type="ECO:0000256" key="2">
    <source>
        <dbReference type="ARBA" id="ARBA00007891"/>
    </source>
</evidence>
<dbReference type="PANTHER" id="PTHR13050:SF7">
    <property type="entry name" value="VESICLE TRANSPORT PROTEIN USE1"/>
    <property type="match status" value="1"/>
</dbReference>
<keyword evidence="5" id="KW-0256">Endoplasmic reticulum</keyword>
<keyword evidence="4 11" id="KW-0812">Transmembrane</keyword>
<evidence type="ECO:0000256" key="3">
    <source>
        <dbReference type="ARBA" id="ARBA00022448"/>
    </source>
</evidence>
<dbReference type="GO" id="GO:0005789">
    <property type="term" value="C:endoplasmic reticulum membrane"/>
    <property type="evidence" value="ECO:0007669"/>
    <property type="project" value="UniProtKB-SubCell"/>
</dbReference>
<evidence type="ECO:0000256" key="8">
    <source>
        <dbReference type="ARBA" id="ARBA00022989"/>
    </source>
</evidence>
<evidence type="ECO:0000256" key="7">
    <source>
        <dbReference type="ARBA" id="ARBA00022927"/>
    </source>
</evidence>
<keyword evidence="8 11" id="KW-1133">Transmembrane helix</keyword>
<keyword evidence="7" id="KW-0653">Protein transport</keyword>
<organism evidence="12 13">
    <name type="scientific">Piedraia hortae CBS 480.64</name>
    <dbReference type="NCBI Taxonomy" id="1314780"/>
    <lineage>
        <taxon>Eukaryota</taxon>
        <taxon>Fungi</taxon>
        <taxon>Dikarya</taxon>
        <taxon>Ascomycota</taxon>
        <taxon>Pezizomycotina</taxon>
        <taxon>Dothideomycetes</taxon>
        <taxon>Dothideomycetidae</taxon>
        <taxon>Capnodiales</taxon>
        <taxon>Piedraiaceae</taxon>
        <taxon>Piedraia</taxon>
    </lineage>
</organism>
<feature type="transmembrane region" description="Helical" evidence="11">
    <location>
        <begin position="215"/>
        <end position="235"/>
    </location>
</feature>
<dbReference type="GO" id="GO:0006890">
    <property type="term" value="P:retrograde vesicle-mediated transport, Golgi to endoplasmic reticulum"/>
    <property type="evidence" value="ECO:0007669"/>
    <property type="project" value="TreeGrafter"/>
</dbReference>
<dbReference type="GO" id="GO:0031201">
    <property type="term" value="C:SNARE complex"/>
    <property type="evidence" value="ECO:0007669"/>
    <property type="project" value="TreeGrafter"/>
</dbReference>
<comment type="subcellular location">
    <subcellularLocation>
        <location evidence="1">Endoplasmic reticulum membrane</location>
        <topology evidence="1">Single-pass type IV membrane protein</topology>
    </subcellularLocation>
</comment>
<accession>A0A6A7BT82</accession>
<keyword evidence="6" id="KW-0931">ER-Golgi transport</keyword>
<evidence type="ECO:0000256" key="5">
    <source>
        <dbReference type="ARBA" id="ARBA00022824"/>
    </source>
</evidence>
<keyword evidence="13" id="KW-1185">Reference proteome</keyword>
<dbReference type="Proteomes" id="UP000799421">
    <property type="component" value="Unassembled WGS sequence"/>
</dbReference>
<dbReference type="PANTHER" id="PTHR13050">
    <property type="entry name" value="USE1-LIKE PROTEIN"/>
    <property type="match status" value="1"/>
</dbReference>
<sequence>MEVDRLLARLDKTLGNDSSHLSQLDRNRIGANVDYARMLLLSQGKKAPSTGVQQSLAVVKRLEARLKELNALGDDSEESETEHSPAKPDPQVSNTPPEAKIRQRRPLVASDNRSAALTSALEELFSSRPRSNATHETIMTHNRTEQETLSTSLLSLAQQLKESAQQVGASIAGEKETLDRAVSGLDKSSQGMELAQERMGRLRRMAEGKNWWDRIKLYCIIVGLWLACFFLVFVMPKLRF</sequence>
<name>A0A6A7BT82_9PEZI</name>
<dbReference type="EMBL" id="MU006010">
    <property type="protein sequence ID" value="KAF2858424.1"/>
    <property type="molecule type" value="Genomic_DNA"/>
</dbReference>